<name>G6EXY8_9PROT</name>
<feature type="chain" id="PRO_5003488648" description="Transporter" evidence="1">
    <location>
        <begin position="32"/>
        <end position="346"/>
    </location>
</feature>
<evidence type="ECO:0008006" key="4">
    <source>
        <dbReference type="Google" id="ProtNLM"/>
    </source>
</evidence>
<comment type="caution">
    <text evidence="2">The sequence shown here is derived from an EMBL/GenBank/DDBJ whole genome shotgun (WGS) entry which is preliminary data.</text>
</comment>
<dbReference type="PATRIC" id="fig|1088868.3.peg.308"/>
<dbReference type="RefSeq" id="WP_008853298.1">
    <property type="nucleotide sequence ID" value="NZ_AGFR01000003.1"/>
</dbReference>
<evidence type="ECO:0000313" key="2">
    <source>
        <dbReference type="EMBL" id="EHD14376.1"/>
    </source>
</evidence>
<gene>
    <name evidence="2" type="ORF">CIN_03080</name>
</gene>
<reference evidence="2 3" key="1">
    <citation type="submission" date="2011-10" db="EMBL/GenBank/DDBJ databases">
        <title>Genome Sequence of Commensalibacter intestini A911, isolated from Drosophila gut.</title>
        <authorList>
            <person name="Lee W.-J."/>
            <person name="Kim E.-K."/>
        </authorList>
    </citation>
    <scope>NUCLEOTIDE SEQUENCE [LARGE SCALE GENOMIC DNA]</scope>
    <source>
        <strain evidence="2 3">A911</strain>
    </source>
</reference>
<sequence>MKNYLFQKSCQFLSASFLTLLLYSTVTYANAQTATSSQQTSDVIAPSQQKTNVLDDQRYTGSLLSPSGAMSLAGLLAIEPYAQMTISRGAYQSDGNVKNNKHRTDNFINFTLIKYAVTDHFSVQSTPQIRYAWNGHTTSSSLHFADLPVELQYRWIDQDNASYRPSLTTILGMTFPTGNYSNLGRALDGAGNGTYALRFGLQSQAAYNVFNHALRVRVWGVGRQPLNSVNIKNISNYGTSLGYKGNARPGLFGNTGFSLEYGFTKEWLLSFDFVYDWAKGTRMKGTDKNAVYNRRVTGASHDIQLAPAVEYNWSPKIGIIVGTALTVNGHNSNDFVQPQFAVMLLF</sequence>
<keyword evidence="1" id="KW-0732">Signal</keyword>
<feature type="signal peptide" evidence="1">
    <location>
        <begin position="1"/>
        <end position="31"/>
    </location>
</feature>
<dbReference type="AlphaFoldDB" id="G6EXY8"/>
<dbReference type="OrthoDB" id="7240756at2"/>
<dbReference type="Proteomes" id="UP000005939">
    <property type="component" value="Unassembled WGS sequence"/>
</dbReference>
<protein>
    <recommendedName>
        <fullName evidence="4">Transporter</fullName>
    </recommendedName>
</protein>
<dbReference type="eggNOG" id="COG4313">
    <property type="taxonomic scope" value="Bacteria"/>
</dbReference>
<proteinExistence type="predicted"/>
<dbReference type="EMBL" id="AGFR01000003">
    <property type="protein sequence ID" value="EHD14376.1"/>
    <property type="molecule type" value="Genomic_DNA"/>
</dbReference>
<evidence type="ECO:0000256" key="1">
    <source>
        <dbReference type="SAM" id="SignalP"/>
    </source>
</evidence>
<organism evidence="2 3">
    <name type="scientific">Commensalibacter intestini A911</name>
    <dbReference type="NCBI Taxonomy" id="1088868"/>
    <lineage>
        <taxon>Bacteria</taxon>
        <taxon>Pseudomonadati</taxon>
        <taxon>Pseudomonadota</taxon>
        <taxon>Alphaproteobacteria</taxon>
        <taxon>Acetobacterales</taxon>
        <taxon>Acetobacteraceae</taxon>
    </lineage>
</organism>
<accession>G6EXY8</accession>
<evidence type="ECO:0000313" key="3">
    <source>
        <dbReference type="Proteomes" id="UP000005939"/>
    </source>
</evidence>